<dbReference type="GO" id="GO:0016740">
    <property type="term" value="F:transferase activity"/>
    <property type="evidence" value="ECO:0007669"/>
    <property type="project" value="UniProtKB-KW"/>
</dbReference>
<dbReference type="AlphaFoldDB" id="A0A7W7RLC6"/>
<evidence type="ECO:0000313" key="3">
    <source>
        <dbReference type="Proteomes" id="UP000523007"/>
    </source>
</evidence>
<organism evidence="2 3">
    <name type="scientific">Lipingzhangella halophila</name>
    <dbReference type="NCBI Taxonomy" id="1783352"/>
    <lineage>
        <taxon>Bacteria</taxon>
        <taxon>Bacillati</taxon>
        <taxon>Actinomycetota</taxon>
        <taxon>Actinomycetes</taxon>
        <taxon>Streptosporangiales</taxon>
        <taxon>Nocardiopsidaceae</taxon>
        <taxon>Lipingzhangella</taxon>
    </lineage>
</organism>
<proteinExistence type="predicted"/>
<keyword evidence="1" id="KW-0812">Transmembrane</keyword>
<evidence type="ECO:0000256" key="1">
    <source>
        <dbReference type="SAM" id="Phobius"/>
    </source>
</evidence>
<accession>A0A7W7RLC6</accession>
<dbReference type="EMBL" id="JACHJT010000001">
    <property type="protein sequence ID" value="MBB4934100.1"/>
    <property type="molecule type" value="Genomic_DNA"/>
</dbReference>
<dbReference type="Proteomes" id="UP000523007">
    <property type="component" value="Unassembled WGS sequence"/>
</dbReference>
<evidence type="ECO:0000313" key="2">
    <source>
        <dbReference type="EMBL" id="MBB4934100.1"/>
    </source>
</evidence>
<keyword evidence="1" id="KW-0472">Membrane</keyword>
<protein>
    <submittedName>
        <fullName evidence="2">4-hydroxybenzoate polyprenyltransferase</fullName>
    </submittedName>
</protein>
<keyword evidence="2" id="KW-0808">Transferase</keyword>
<feature type="transmembrane region" description="Helical" evidence="1">
    <location>
        <begin position="78"/>
        <end position="98"/>
    </location>
</feature>
<keyword evidence="3" id="KW-1185">Reference proteome</keyword>
<dbReference type="RefSeq" id="WP_184581903.1">
    <property type="nucleotide sequence ID" value="NZ_JACHJT010000001.1"/>
</dbReference>
<keyword evidence="1" id="KW-1133">Transmembrane helix</keyword>
<gene>
    <name evidence="2" type="ORF">F4561_004920</name>
</gene>
<comment type="caution">
    <text evidence="2">The sequence shown here is derived from an EMBL/GenBank/DDBJ whole genome shotgun (WGS) entry which is preliminary data.</text>
</comment>
<feature type="transmembrane region" description="Helical" evidence="1">
    <location>
        <begin position="38"/>
        <end position="57"/>
    </location>
</feature>
<name>A0A7W7RLC6_9ACTN</name>
<sequence>MLKGPPSGPPARVGSAVAALIAAVLTLLVPVVFWLLSFYLLALLVNIPAIAFAAVALSKTDDPPEVERFMRYSWAATIIYIGLVLVLILVLVLVAISLT</sequence>
<feature type="transmembrane region" description="Helical" evidence="1">
    <location>
        <begin position="12"/>
        <end position="32"/>
    </location>
</feature>
<reference evidence="2 3" key="1">
    <citation type="submission" date="2020-08" db="EMBL/GenBank/DDBJ databases">
        <title>Sequencing the genomes of 1000 actinobacteria strains.</title>
        <authorList>
            <person name="Klenk H.-P."/>
        </authorList>
    </citation>
    <scope>NUCLEOTIDE SEQUENCE [LARGE SCALE GENOMIC DNA]</scope>
    <source>
        <strain evidence="2 3">DSM 102030</strain>
    </source>
</reference>